<keyword evidence="4" id="KW-1185">Reference proteome</keyword>
<dbReference type="Gene3D" id="1.20.58.60">
    <property type="match status" value="1"/>
</dbReference>
<keyword evidence="1" id="KW-0812">Transmembrane</keyword>
<dbReference type="InterPro" id="IPR003399">
    <property type="entry name" value="Mce/MlaD"/>
</dbReference>
<dbReference type="Pfam" id="PF02470">
    <property type="entry name" value="MlaD"/>
    <property type="match status" value="1"/>
</dbReference>
<dbReference type="RefSeq" id="WP_242936819.1">
    <property type="nucleotide sequence ID" value="NZ_CP094326.1"/>
</dbReference>
<evidence type="ECO:0000313" key="3">
    <source>
        <dbReference type="EMBL" id="UNY98412.1"/>
    </source>
</evidence>
<dbReference type="Proteomes" id="UP000829476">
    <property type="component" value="Chromosome"/>
</dbReference>
<evidence type="ECO:0000259" key="2">
    <source>
        <dbReference type="Pfam" id="PF02470"/>
    </source>
</evidence>
<dbReference type="PANTHER" id="PTHR33371">
    <property type="entry name" value="INTERMEMBRANE PHOSPHOLIPID TRANSPORT SYSTEM BINDING PROTEIN MLAD-RELATED"/>
    <property type="match status" value="1"/>
</dbReference>
<gene>
    <name evidence="3" type="ORF">MQE36_15160</name>
</gene>
<accession>A0ABY3YKQ9</accession>
<organism evidence="3 4">
    <name type="scientific">Zhouia spongiae</name>
    <dbReference type="NCBI Taxonomy" id="2202721"/>
    <lineage>
        <taxon>Bacteria</taxon>
        <taxon>Pseudomonadati</taxon>
        <taxon>Bacteroidota</taxon>
        <taxon>Flavobacteriia</taxon>
        <taxon>Flavobacteriales</taxon>
        <taxon>Flavobacteriaceae</taxon>
        <taxon>Zhouia</taxon>
    </lineage>
</organism>
<dbReference type="InterPro" id="IPR052336">
    <property type="entry name" value="MlaD_Phospholipid_Transporter"/>
</dbReference>
<feature type="transmembrane region" description="Helical" evidence="1">
    <location>
        <begin position="7"/>
        <end position="27"/>
    </location>
</feature>
<proteinExistence type="predicted"/>
<keyword evidence="1" id="KW-1133">Transmembrane helix</keyword>
<keyword evidence="1" id="KW-0472">Membrane</keyword>
<dbReference type="EMBL" id="CP094326">
    <property type="protein sequence ID" value="UNY98412.1"/>
    <property type="molecule type" value="Genomic_DNA"/>
</dbReference>
<protein>
    <submittedName>
        <fullName evidence="3">MlaD family protein</fullName>
    </submittedName>
</protein>
<evidence type="ECO:0000256" key="1">
    <source>
        <dbReference type="SAM" id="Phobius"/>
    </source>
</evidence>
<name>A0ABY3YKQ9_9FLAO</name>
<reference evidence="3 4" key="1">
    <citation type="journal article" date="2018" name="Int. J. Syst. Evol. Microbiol.">
        <title>Zhouia spongiae sp. nov., isolated from a marine sponge.</title>
        <authorList>
            <person name="Zhuang L."/>
            <person name="Lin B."/>
            <person name="Qin F."/>
            <person name="Luo L."/>
        </authorList>
    </citation>
    <scope>NUCLEOTIDE SEQUENCE [LARGE SCALE GENOMIC DNA]</scope>
    <source>
        <strain evidence="3 4">HN-Y44</strain>
    </source>
</reference>
<sequence length="318" mass="34548">MKLSRELKTAIIVLGGILLFILGFAYLKSSSLFSNGRKYFAVYDNVGGLAVGTPISINGYQVGTIKDIRFIDGQGNLLVTLMVDSEFQFSKTSKAEIFDTGIIGGKSIRIVPGFDSSEIARSGDTLISAVKPGLTELVTQKLTPLQEKIENMIVSTDSVLVGMDKVLDAEARENLRATIGNLNSTVANFKSASKSLDGLLSDNKDKLNSTIGNVDKVSKNLARISDTLAQANLGNTISELEQTIGKFNSMMAQMQQGEGSLGKLMKDETLYSNLSEASGQLELLLEDMRLNPKRYVHFSLFGKKQKAYEAPVEEPNNN</sequence>
<dbReference type="PANTHER" id="PTHR33371:SF4">
    <property type="entry name" value="INTERMEMBRANE PHOSPHOLIPID TRANSPORT SYSTEM BINDING PROTEIN MLAD"/>
    <property type="match status" value="1"/>
</dbReference>
<evidence type="ECO:0000313" key="4">
    <source>
        <dbReference type="Proteomes" id="UP000829476"/>
    </source>
</evidence>
<feature type="domain" description="Mce/MlaD" evidence="2">
    <location>
        <begin position="36"/>
        <end position="113"/>
    </location>
</feature>